<dbReference type="AlphaFoldDB" id="A0AAD3RV86"/>
<proteinExistence type="predicted"/>
<gene>
    <name evidence="1" type="ORF">Nepgr_000011</name>
</gene>
<comment type="caution">
    <text evidence="1">The sequence shown here is derived from an EMBL/GenBank/DDBJ whole genome shotgun (WGS) entry which is preliminary data.</text>
</comment>
<protein>
    <submittedName>
        <fullName evidence="1">Uncharacterized protein</fullName>
    </submittedName>
</protein>
<dbReference type="Proteomes" id="UP001279734">
    <property type="component" value="Unassembled WGS sequence"/>
</dbReference>
<name>A0AAD3RV86_NEPGR</name>
<evidence type="ECO:0000313" key="1">
    <source>
        <dbReference type="EMBL" id="GMG98171.1"/>
    </source>
</evidence>
<evidence type="ECO:0000313" key="2">
    <source>
        <dbReference type="Proteomes" id="UP001279734"/>
    </source>
</evidence>
<organism evidence="1 2">
    <name type="scientific">Nepenthes gracilis</name>
    <name type="common">Slender pitcher plant</name>
    <dbReference type="NCBI Taxonomy" id="150966"/>
    <lineage>
        <taxon>Eukaryota</taxon>
        <taxon>Viridiplantae</taxon>
        <taxon>Streptophyta</taxon>
        <taxon>Embryophyta</taxon>
        <taxon>Tracheophyta</taxon>
        <taxon>Spermatophyta</taxon>
        <taxon>Magnoliopsida</taxon>
        <taxon>eudicotyledons</taxon>
        <taxon>Gunneridae</taxon>
        <taxon>Pentapetalae</taxon>
        <taxon>Caryophyllales</taxon>
        <taxon>Nepenthaceae</taxon>
        <taxon>Nepenthes</taxon>
    </lineage>
</organism>
<dbReference type="EMBL" id="BSYO01000001">
    <property type="protein sequence ID" value="GMG98171.1"/>
    <property type="molecule type" value="Genomic_DNA"/>
</dbReference>
<sequence>MQYGMTHAVLGITNELHHMIMVQNVDRAANSSVTEVVPSNGGDDHRTYEIPQPRIYLDALESSILISRHYGRHHAYAHLQQGERITLRLFSISCIHDNRKQGKLQMKASSGHSSVGFAAICSDLSTCSVKGTKVPHLQYRIAKSVKKDVALVLSEVTWKSVEPPVKSCWSESTRPLLYTT</sequence>
<reference evidence="1" key="1">
    <citation type="submission" date="2023-05" db="EMBL/GenBank/DDBJ databases">
        <title>Nepenthes gracilis genome sequencing.</title>
        <authorList>
            <person name="Fukushima K."/>
        </authorList>
    </citation>
    <scope>NUCLEOTIDE SEQUENCE</scope>
    <source>
        <strain evidence="1">SING2019-196</strain>
    </source>
</reference>
<keyword evidence="2" id="KW-1185">Reference proteome</keyword>
<accession>A0AAD3RV86</accession>